<evidence type="ECO:0000313" key="5">
    <source>
        <dbReference type="EMBL" id="CAH1713944.1"/>
    </source>
</evidence>
<reference evidence="5" key="2">
    <citation type="submission" date="2022-10" db="EMBL/GenBank/DDBJ databases">
        <authorList>
            <consortium name="ENA_rothamsted_submissions"/>
            <consortium name="culmorum"/>
            <person name="King R."/>
        </authorList>
    </citation>
    <scope>NUCLEOTIDE SEQUENCE</scope>
</reference>
<gene>
    <name evidence="5" type="ORF">APHIGO_LOCUS2585</name>
</gene>
<dbReference type="InterPro" id="IPR008908">
    <property type="entry name" value="Sarcoglycan_alpha/epsilon"/>
</dbReference>
<keyword evidence="6" id="KW-1185">Reference proteome</keyword>
<organism evidence="5 6">
    <name type="scientific">Aphis gossypii</name>
    <name type="common">Cotton aphid</name>
    <dbReference type="NCBI Taxonomy" id="80765"/>
    <lineage>
        <taxon>Eukaryota</taxon>
        <taxon>Metazoa</taxon>
        <taxon>Ecdysozoa</taxon>
        <taxon>Arthropoda</taxon>
        <taxon>Hexapoda</taxon>
        <taxon>Insecta</taxon>
        <taxon>Pterygota</taxon>
        <taxon>Neoptera</taxon>
        <taxon>Paraneoptera</taxon>
        <taxon>Hemiptera</taxon>
        <taxon>Sternorrhyncha</taxon>
        <taxon>Aphidomorpha</taxon>
        <taxon>Aphidoidea</taxon>
        <taxon>Aphididae</taxon>
        <taxon>Aphidini</taxon>
        <taxon>Aphis</taxon>
        <taxon>Aphis</taxon>
    </lineage>
</organism>
<feature type="chain" id="PRO_5040240398" description="Epsilon-sarcoglycan" evidence="2">
    <location>
        <begin position="22"/>
        <end position="331"/>
    </location>
</feature>
<dbReference type="GO" id="GO:0016012">
    <property type="term" value="C:sarcoglycan complex"/>
    <property type="evidence" value="ECO:0007669"/>
    <property type="project" value="InterPro"/>
</dbReference>
<reference evidence="5" key="1">
    <citation type="submission" date="2022-02" db="EMBL/GenBank/DDBJ databases">
        <authorList>
            <person name="King R."/>
        </authorList>
    </citation>
    <scope>NUCLEOTIDE SEQUENCE</scope>
</reference>
<dbReference type="InterPro" id="IPR048347">
    <property type="entry name" value="Sarcoglycan_C"/>
</dbReference>
<protein>
    <recommendedName>
        <fullName evidence="7">Epsilon-sarcoglycan</fullName>
    </recommendedName>
</protein>
<evidence type="ECO:0000259" key="4">
    <source>
        <dbReference type="Pfam" id="PF20989"/>
    </source>
</evidence>
<dbReference type="PANTHER" id="PTHR10132:SF14">
    <property type="entry name" value="SARCOGLYCAN ALPHA, ISOFORM C"/>
    <property type="match status" value="1"/>
</dbReference>
<dbReference type="Proteomes" id="UP001154329">
    <property type="component" value="Chromosome 1"/>
</dbReference>
<name>A0A9P0NES8_APHGO</name>
<keyword evidence="2" id="KW-0732">Signal</keyword>
<feature type="domain" description="Sarcoglycan alpha/epsilon second" evidence="4">
    <location>
        <begin position="130"/>
        <end position="254"/>
    </location>
</feature>
<feature type="domain" description="Sarcoglycan alpha/epsilon N-terminal" evidence="3">
    <location>
        <begin position="31"/>
        <end position="120"/>
    </location>
</feature>
<evidence type="ECO:0008006" key="7">
    <source>
        <dbReference type="Google" id="ProtNLM"/>
    </source>
</evidence>
<dbReference type="PANTHER" id="PTHR10132">
    <property type="entry name" value="ALPHA-/EPSILON-SARCOGLYCAN FAMILY MEMBER"/>
    <property type="match status" value="1"/>
</dbReference>
<feature type="signal peptide" evidence="2">
    <location>
        <begin position="1"/>
        <end position="21"/>
    </location>
</feature>
<feature type="transmembrane region" description="Helical" evidence="1">
    <location>
        <begin position="302"/>
        <end position="324"/>
    </location>
</feature>
<dbReference type="Pfam" id="PF20989">
    <property type="entry name" value="Sarcoglycan_2_C"/>
    <property type="match status" value="1"/>
</dbReference>
<dbReference type="EMBL" id="OU899034">
    <property type="protein sequence ID" value="CAH1713944.1"/>
    <property type="molecule type" value="Genomic_DNA"/>
</dbReference>
<keyword evidence="1" id="KW-0472">Membrane</keyword>
<dbReference type="AlphaFoldDB" id="A0A9P0NES8"/>
<evidence type="ECO:0000259" key="3">
    <source>
        <dbReference type="Pfam" id="PF05510"/>
    </source>
</evidence>
<dbReference type="Pfam" id="PF05510">
    <property type="entry name" value="Sarcoglycan_2"/>
    <property type="match status" value="1"/>
</dbReference>
<sequence>MLFTTPAFLKATCMCIIAALGHVETKAIMKDVNETEMFYYEIRPELFNWTNGADTKFVFTPSLQNYPDLLPWIHYKFNSKNRHGYLYGTPPANLLERQILLDIIGLNKKTYQVETQIIQLNIFEKSEYATNEVRFKINNLNVEDMFHEERIPYLLDIFRQNLWLGSKQDLYVTFLASASDLGQRLPLDPNDTEGVVVNLGSSSNFSTILYDLEKEISPLQKMNKCPKDFKRTSVERYFRANGFNLDWCSFKLVELTILNHNHTINVQDKKSKTNYAEENVWELVESLQYSQSMYTDTTKFNITLLIFIMFVVGLILSIGIFRWYKKKVIFF</sequence>
<evidence type="ECO:0000256" key="1">
    <source>
        <dbReference type="SAM" id="Phobius"/>
    </source>
</evidence>
<proteinExistence type="predicted"/>
<accession>A0A9P0NES8</accession>
<keyword evidence="1" id="KW-1133">Transmembrane helix</keyword>
<dbReference type="InterPro" id="IPR048346">
    <property type="entry name" value="Sarcoglycan_N"/>
</dbReference>
<evidence type="ECO:0000313" key="6">
    <source>
        <dbReference type="Proteomes" id="UP001154329"/>
    </source>
</evidence>
<evidence type="ECO:0000256" key="2">
    <source>
        <dbReference type="SAM" id="SignalP"/>
    </source>
</evidence>
<keyword evidence="1" id="KW-0812">Transmembrane</keyword>